<reference evidence="2 3" key="1">
    <citation type="submission" date="2018-10" db="EMBL/GenBank/DDBJ databases">
        <title>Genome assembly for a Yunnan-Guizhou Plateau 3E fish, Anabarilius grahami (Regan), and its evolutionary and genetic applications.</title>
        <authorList>
            <person name="Jiang W."/>
        </authorList>
    </citation>
    <scope>NUCLEOTIDE SEQUENCE [LARGE SCALE GENOMIC DNA]</scope>
    <source>
        <strain evidence="2">AG-KIZ</strain>
        <tissue evidence="2">Muscle</tissue>
    </source>
</reference>
<dbReference type="AlphaFoldDB" id="A0A3N0Y6N8"/>
<feature type="region of interest" description="Disordered" evidence="1">
    <location>
        <begin position="454"/>
        <end position="493"/>
    </location>
</feature>
<keyword evidence="3" id="KW-1185">Reference proteome</keyword>
<dbReference type="EMBL" id="RJVU01051519">
    <property type="protein sequence ID" value="ROL41843.1"/>
    <property type="molecule type" value="Genomic_DNA"/>
</dbReference>
<comment type="caution">
    <text evidence="2">The sequence shown here is derived from an EMBL/GenBank/DDBJ whole genome shotgun (WGS) entry which is preliminary data.</text>
</comment>
<protein>
    <submittedName>
        <fullName evidence="2">Uncharacterized protein</fullName>
    </submittedName>
</protein>
<feature type="region of interest" description="Disordered" evidence="1">
    <location>
        <begin position="342"/>
        <end position="361"/>
    </location>
</feature>
<evidence type="ECO:0000313" key="3">
    <source>
        <dbReference type="Proteomes" id="UP000281406"/>
    </source>
</evidence>
<evidence type="ECO:0000313" key="2">
    <source>
        <dbReference type="EMBL" id="ROL41843.1"/>
    </source>
</evidence>
<gene>
    <name evidence="2" type="ORF">DPX16_9434</name>
</gene>
<accession>A0A3N0Y6N8</accession>
<name>A0A3N0Y6N8_ANAGA</name>
<organism evidence="2 3">
    <name type="scientific">Anabarilius grahami</name>
    <name type="common">Kanglang fish</name>
    <name type="synonym">Barilius grahami</name>
    <dbReference type="NCBI Taxonomy" id="495550"/>
    <lineage>
        <taxon>Eukaryota</taxon>
        <taxon>Metazoa</taxon>
        <taxon>Chordata</taxon>
        <taxon>Craniata</taxon>
        <taxon>Vertebrata</taxon>
        <taxon>Euteleostomi</taxon>
        <taxon>Actinopterygii</taxon>
        <taxon>Neopterygii</taxon>
        <taxon>Teleostei</taxon>
        <taxon>Ostariophysi</taxon>
        <taxon>Cypriniformes</taxon>
        <taxon>Xenocyprididae</taxon>
        <taxon>Xenocypridinae</taxon>
        <taxon>Xenocypridinae incertae sedis</taxon>
        <taxon>Anabarilius</taxon>
    </lineage>
</organism>
<sequence length="493" mass="55141">MAVFTRLALSRYLSGALIRRLLHKLVINISIRRRVPPVPTALRAAIKGHVLMTECHTDTLAPARRFPRRNLLAELLSGRDDFRLAFLLQLVRTTAANSYFPLQDSGNGQTAAVGERSCLRARHAANESPMMAEQQTLADPALTPTSFSPTAPSISAGERRGICHAEGGGSVLDSTERQNTHVCPLSARPDVVYRSAPQARRGNARCNRLFNYFSWTLHLNSSTDESRSTHMTGARTVSDLLVNYSAGHGERHPRGRWTAEASETGLRERRRRANKGRAAVLSWVHSLKIREKALKTAIRGKNTSFELTNQSVEVWKREKDTRRRVLDGCALSPELMRAAPPDRSALHHDMESQDNETGRESVKELKSLNLFTSSEIIWETSLLSSAGRTRLTEASYAHAITQRRSVNRCKQNTFYQEECLREILTLKTVDSEKSSGAKPHDSRTASDEMFIHVPPTENLPFSTNKQGVRAAGAQCCRTPSDREEQRVSFKRSH</sequence>
<feature type="compositionally biased region" description="Basic and acidic residues" evidence="1">
    <location>
        <begin position="344"/>
        <end position="361"/>
    </location>
</feature>
<proteinExistence type="predicted"/>
<dbReference type="Proteomes" id="UP000281406">
    <property type="component" value="Unassembled WGS sequence"/>
</dbReference>
<evidence type="ECO:0000256" key="1">
    <source>
        <dbReference type="SAM" id="MobiDB-lite"/>
    </source>
</evidence>